<dbReference type="AlphaFoldDB" id="A0A371CRI9"/>
<protein>
    <submittedName>
        <fullName evidence="1">Uncharacterized protein</fullName>
    </submittedName>
</protein>
<evidence type="ECO:0000313" key="1">
    <source>
        <dbReference type="EMBL" id="RDX42898.1"/>
    </source>
</evidence>
<keyword evidence="2" id="KW-1185">Reference proteome</keyword>
<organism evidence="1 2">
    <name type="scientific">Lentinus brumalis</name>
    <dbReference type="NCBI Taxonomy" id="2498619"/>
    <lineage>
        <taxon>Eukaryota</taxon>
        <taxon>Fungi</taxon>
        <taxon>Dikarya</taxon>
        <taxon>Basidiomycota</taxon>
        <taxon>Agaricomycotina</taxon>
        <taxon>Agaricomycetes</taxon>
        <taxon>Polyporales</taxon>
        <taxon>Polyporaceae</taxon>
        <taxon>Lentinus</taxon>
    </lineage>
</organism>
<gene>
    <name evidence="1" type="ORF">OH76DRAFT_1254940</name>
</gene>
<proteinExistence type="predicted"/>
<dbReference type="EMBL" id="KZ857474">
    <property type="protein sequence ID" value="RDX42898.1"/>
    <property type="molecule type" value="Genomic_DNA"/>
</dbReference>
<dbReference type="Proteomes" id="UP000256964">
    <property type="component" value="Unassembled WGS sequence"/>
</dbReference>
<reference evidence="1 2" key="1">
    <citation type="journal article" date="2018" name="Biotechnol. Biofuels">
        <title>Integrative visual omics of the white-rot fungus Polyporus brumalis exposes the biotechnological potential of its oxidative enzymes for delignifying raw plant biomass.</title>
        <authorList>
            <person name="Miyauchi S."/>
            <person name="Rancon A."/>
            <person name="Drula E."/>
            <person name="Hage H."/>
            <person name="Chaduli D."/>
            <person name="Favel A."/>
            <person name="Grisel S."/>
            <person name="Henrissat B."/>
            <person name="Herpoel-Gimbert I."/>
            <person name="Ruiz-Duenas F.J."/>
            <person name="Chevret D."/>
            <person name="Hainaut M."/>
            <person name="Lin J."/>
            <person name="Wang M."/>
            <person name="Pangilinan J."/>
            <person name="Lipzen A."/>
            <person name="Lesage-Meessen L."/>
            <person name="Navarro D."/>
            <person name="Riley R."/>
            <person name="Grigoriev I.V."/>
            <person name="Zhou S."/>
            <person name="Raouche S."/>
            <person name="Rosso M.N."/>
        </authorList>
    </citation>
    <scope>NUCLEOTIDE SEQUENCE [LARGE SCALE GENOMIC DNA]</scope>
    <source>
        <strain evidence="1 2">BRFM 1820</strain>
    </source>
</reference>
<evidence type="ECO:0000313" key="2">
    <source>
        <dbReference type="Proteomes" id="UP000256964"/>
    </source>
</evidence>
<sequence>MASARRAPSQRLVAVGCCPSSLPSPAAPRQLKSLAVNLRIFVSRAPLSPLGSPRTRPSVPLTFANYARPLCIPPAFSCAQIPVLHRSASGPPSLVTSHPSRHLRANCRPVRILLPRALTHKDDIPAVRYPGVCHDR</sequence>
<accession>A0A371CRI9</accession>
<name>A0A371CRI9_9APHY</name>